<dbReference type="InterPro" id="IPR051333">
    <property type="entry name" value="CLIP_Serine_Protease"/>
</dbReference>
<dbReference type="PROSITE" id="PS50240">
    <property type="entry name" value="TRYPSIN_DOM"/>
    <property type="match status" value="1"/>
</dbReference>
<evidence type="ECO:0000313" key="9">
    <source>
        <dbReference type="EMBL" id="KAL0820898.1"/>
    </source>
</evidence>
<evidence type="ECO:0000256" key="1">
    <source>
        <dbReference type="ARBA" id="ARBA00004239"/>
    </source>
</evidence>
<organism evidence="9 10">
    <name type="scientific">Loxostege sticticalis</name>
    <name type="common">Beet webworm moth</name>
    <dbReference type="NCBI Taxonomy" id="481309"/>
    <lineage>
        <taxon>Eukaryota</taxon>
        <taxon>Metazoa</taxon>
        <taxon>Ecdysozoa</taxon>
        <taxon>Arthropoda</taxon>
        <taxon>Hexapoda</taxon>
        <taxon>Insecta</taxon>
        <taxon>Pterygota</taxon>
        <taxon>Neoptera</taxon>
        <taxon>Endopterygota</taxon>
        <taxon>Lepidoptera</taxon>
        <taxon>Glossata</taxon>
        <taxon>Ditrysia</taxon>
        <taxon>Pyraloidea</taxon>
        <taxon>Crambidae</taxon>
        <taxon>Pyraustinae</taxon>
        <taxon>Loxostege</taxon>
    </lineage>
</organism>
<feature type="domain" description="Peptidase S1" evidence="8">
    <location>
        <begin position="24"/>
        <end position="237"/>
    </location>
</feature>
<keyword evidence="7" id="KW-0732">Signal</keyword>
<feature type="signal peptide" evidence="7">
    <location>
        <begin position="1"/>
        <end position="26"/>
    </location>
</feature>
<accession>A0ABD0SP92</accession>
<evidence type="ECO:0000256" key="6">
    <source>
        <dbReference type="ARBA" id="ARBA00084094"/>
    </source>
</evidence>
<dbReference type="SMART" id="SM00020">
    <property type="entry name" value="Tryp_SPc"/>
    <property type="match status" value="1"/>
</dbReference>
<evidence type="ECO:0000256" key="2">
    <source>
        <dbReference type="ARBA" id="ARBA00022656"/>
    </source>
</evidence>
<dbReference type="SUPFAM" id="SSF50494">
    <property type="entry name" value="Trypsin-like serine proteases"/>
    <property type="match status" value="1"/>
</dbReference>
<gene>
    <name evidence="9" type="ORF">ABMA28_005558</name>
</gene>
<dbReference type="AlphaFoldDB" id="A0ABD0SP92"/>
<evidence type="ECO:0000256" key="7">
    <source>
        <dbReference type="SAM" id="SignalP"/>
    </source>
</evidence>
<keyword evidence="3" id="KW-1015">Disulfide bond</keyword>
<feature type="chain" id="PRO_5044833428" description="Peptidase S1 domain-containing protein" evidence="7">
    <location>
        <begin position="27"/>
        <end position="263"/>
    </location>
</feature>
<name>A0ABD0SP92_LOXSC</name>
<proteinExistence type="predicted"/>
<dbReference type="GO" id="GO:0005576">
    <property type="term" value="C:extracellular region"/>
    <property type="evidence" value="ECO:0007669"/>
    <property type="project" value="UniProtKB-SubCell"/>
</dbReference>
<evidence type="ECO:0000256" key="5">
    <source>
        <dbReference type="ARBA" id="ARBA00055534"/>
    </source>
</evidence>
<dbReference type="InterPro" id="IPR009003">
    <property type="entry name" value="Peptidase_S1_PA"/>
</dbReference>
<dbReference type="Pfam" id="PF00089">
    <property type="entry name" value="Trypsin"/>
    <property type="match status" value="1"/>
</dbReference>
<dbReference type="InterPro" id="IPR043504">
    <property type="entry name" value="Peptidase_S1_PA_chymotrypsin"/>
</dbReference>
<comment type="function">
    <text evidence="5">Fibrinolytic activity; shows preferential cleavage of Arg-Gly bonds in all three fibrinogen chains. Contact with the caterpillars causes severe bleeding, due the anticoagulant effect of the protein.</text>
</comment>
<dbReference type="InterPro" id="IPR001254">
    <property type="entry name" value="Trypsin_dom"/>
</dbReference>
<sequence length="263" mass="27755">MPGCAIITCRARSTCLIMIILPCSSGGVEEWAGRSLASVGDNPWVVHITVAVSTSGFLNTCAGSLIDGRWVLTSASCITNARFIWIRYGAVDRISPQLVTELTNVRQFITHPEYDAATGQNDIALLDINRYVLNPPNSAIQPVALATDGADLPKSAKFCNFGIDDTGAPGDVLSCVDVAPSAKEDGSISADAESTEFDVGAPLVQDGVQYGILTKVGESSGFLNPAAYLDWIQEVTGVQFGSDNDGDNVVVPDNEGLPINFVN</sequence>
<evidence type="ECO:0000259" key="8">
    <source>
        <dbReference type="PROSITE" id="PS50240"/>
    </source>
</evidence>
<evidence type="ECO:0000256" key="3">
    <source>
        <dbReference type="ARBA" id="ARBA00023157"/>
    </source>
</evidence>
<keyword evidence="6" id="KW-1205">Fibrinolytic toxin</keyword>
<comment type="caution">
    <text evidence="9">The sequence shown here is derived from an EMBL/GenBank/DDBJ whole genome shotgun (WGS) entry which is preliminary data.</text>
</comment>
<dbReference type="PANTHER" id="PTHR24260">
    <property type="match status" value="1"/>
</dbReference>
<reference evidence="9 10" key="1">
    <citation type="submission" date="2024-06" db="EMBL/GenBank/DDBJ databases">
        <title>A chromosome-level genome assembly of beet webworm, Loxostege sticticalis.</title>
        <authorList>
            <person name="Zhang Y."/>
        </authorList>
    </citation>
    <scope>NUCLEOTIDE SEQUENCE [LARGE SCALE GENOMIC DNA]</scope>
    <source>
        <strain evidence="9">AQ028</strain>
        <tissue evidence="9">Male pupae</tissue>
    </source>
</reference>
<dbReference type="PRINTS" id="PR00722">
    <property type="entry name" value="CHYMOTRYPSIN"/>
</dbReference>
<dbReference type="EMBL" id="JBEDNZ010000018">
    <property type="protein sequence ID" value="KAL0820898.1"/>
    <property type="molecule type" value="Genomic_DNA"/>
</dbReference>
<dbReference type="Gene3D" id="2.40.10.10">
    <property type="entry name" value="Trypsin-like serine proteases"/>
    <property type="match status" value="1"/>
</dbReference>
<protein>
    <recommendedName>
        <fullName evidence="8">Peptidase S1 domain-containing protein</fullName>
    </recommendedName>
</protein>
<dbReference type="GO" id="GO:0090729">
    <property type="term" value="F:toxin activity"/>
    <property type="evidence" value="ECO:0007669"/>
    <property type="project" value="UniProtKB-KW"/>
</dbReference>
<comment type="subcellular location">
    <subcellularLocation>
        <location evidence="1">Secreted</location>
        <location evidence="1">Extracellular space</location>
    </subcellularLocation>
</comment>
<evidence type="ECO:0000256" key="4">
    <source>
        <dbReference type="ARBA" id="ARBA00023240"/>
    </source>
</evidence>
<keyword evidence="2" id="KW-0800">Toxin</keyword>
<dbReference type="InterPro" id="IPR001314">
    <property type="entry name" value="Peptidase_S1A"/>
</dbReference>
<keyword evidence="4" id="KW-1199">Hemostasis impairing toxin</keyword>
<dbReference type="FunFam" id="2.40.10.10:FF:000068">
    <property type="entry name" value="transmembrane protease serine 2"/>
    <property type="match status" value="1"/>
</dbReference>
<dbReference type="PANTHER" id="PTHR24260:SF136">
    <property type="entry name" value="GH08193P-RELATED"/>
    <property type="match status" value="1"/>
</dbReference>
<evidence type="ECO:0000313" key="10">
    <source>
        <dbReference type="Proteomes" id="UP001549921"/>
    </source>
</evidence>
<dbReference type="Proteomes" id="UP001549921">
    <property type="component" value="Unassembled WGS sequence"/>
</dbReference>